<dbReference type="Gene3D" id="3.40.190.10">
    <property type="entry name" value="Periplasmic binding protein-like II"/>
    <property type="match status" value="1"/>
</dbReference>
<proteinExistence type="predicted"/>
<dbReference type="RefSeq" id="WP_044187942.1">
    <property type="nucleotide sequence ID" value="NZ_JMCB01000005.1"/>
</dbReference>
<sequence>MRSNLRWLGLVGAALLWACGGEEPPAQKVTLRVPMYPYIPDSAGDGFKALTARIKKDFEASHPNVDLVLNPACDQEIDFYDPDGIARSLKGESPCAYDVIETDTALLGELVATGALRPWPRVPAEWVQYHPSGIQASTPSSPAALYGVPHWLCNHFIMSRSESVRQAQTATQLVQALEGLGTPEAGTAVDMLGSWNLPSLYLDGWSDKYGGESLRAAVTTSSYDQGVLDSMHAFVRTCASADGTNPCIDGTYGLSENFDLPAQLFAQGKVDSTLGYSERLHTIIKSLPAGSSASAIKISSAPLGSGNTPILFTDSYLLGVNCTGDCEKAALAFADYMSQPGTYEWILMSEDAPEASRVPRYLLPAVLDAYDMPKLRADPFYPVLGTLTRNGVPFPNSGLYGIRKQMEADIKAVLSSP</sequence>
<accession>A0A085WN91</accession>
<dbReference type="OrthoDB" id="5508161at2"/>
<dbReference type="AlphaFoldDB" id="A0A085WN91"/>
<dbReference type="EMBL" id="JMCB01000005">
    <property type="protein sequence ID" value="KFE69154.1"/>
    <property type="molecule type" value="Genomic_DNA"/>
</dbReference>
<protein>
    <submittedName>
        <fullName evidence="1">Uncharacterized protein</fullName>
    </submittedName>
</protein>
<gene>
    <name evidence="1" type="ORF">DB31_7056</name>
</gene>
<dbReference type="Proteomes" id="UP000028725">
    <property type="component" value="Unassembled WGS sequence"/>
</dbReference>
<dbReference type="STRING" id="394096.DB31_7056"/>
<keyword evidence="2" id="KW-1185">Reference proteome</keyword>
<evidence type="ECO:0000313" key="2">
    <source>
        <dbReference type="Proteomes" id="UP000028725"/>
    </source>
</evidence>
<dbReference type="SUPFAM" id="SSF53850">
    <property type="entry name" value="Periplasmic binding protein-like II"/>
    <property type="match status" value="1"/>
</dbReference>
<organism evidence="1 2">
    <name type="scientific">Hyalangium minutum</name>
    <dbReference type="NCBI Taxonomy" id="394096"/>
    <lineage>
        <taxon>Bacteria</taxon>
        <taxon>Pseudomonadati</taxon>
        <taxon>Myxococcota</taxon>
        <taxon>Myxococcia</taxon>
        <taxon>Myxococcales</taxon>
        <taxon>Cystobacterineae</taxon>
        <taxon>Archangiaceae</taxon>
        <taxon>Hyalangium</taxon>
    </lineage>
</organism>
<evidence type="ECO:0000313" key="1">
    <source>
        <dbReference type="EMBL" id="KFE69154.1"/>
    </source>
</evidence>
<name>A0A085WN91_9BACT</name>
<comment type="caution">
    <text evidence="1">The sequence shown here is derived from an EMBL/GenBank/DDBJ whole genome shotgun (WGS) entry which is preliminary data.</text>
</comment>
<reference evidence="1 2" key="1">
    <citation type="submission" date="2014-04" db="EMBL/GenBank/DDBJ databases">
        <title>Genome assembly of Hyalangium minutum DSM 14724.</title>
        <authorList>
            <person name="Sharma G."/>
            <person name="Subramanian S."/>
        </authorList>
    </citation>
    <scope>NUCLEOTIDE SEQUENCE [LARGE SCALE GENOMIC DNA]</scope>
    <source>
        <strain evidence="1 2">DSM 14724</strain>
    </source>
</reference>